<reference evidence="5 6" key="1">
    <citation type="journal article" date="2019" name="Int. J. Syst. Evol. Microbiol.">
        <title>The Global Catalogue of Microorganisms (GCM) 10K type strain sequencing project: providing services to taxonomists for standard genome sequencing and annotation.</title>
        <authorList>
            <consortium name="The Broad Institute Genomics Platform"/>
            <consortium name="The Broad Institute Genome Sequencing Center for Infectious Disease"/>
            <person name="Wu L."/>
            <person name="Ma J."/>
        </authorList>
    </citation>
    <scope>NUCLEOTIDE SEQUENCE [LARGE SCALE GENOMIC DNA]</scope>
    <source>
        <strain evidence="5 6">JCM 13004</strain>
    </source>
</reference>
<evidence type="ECO:0000256" key="1">
    <source>
        <dbReference type="ARBA" id="ARBA00023015"/>
    </source>
</evidence>
<dbReference type="SMART" id="SM00342">
    <property type="entry name" value="HTH_ARAC"/>
    <property type="match status" value="1"/>
</dbReference>
<gene>
    <name evidence="5" type="ORF">GCM10009665_49600</name>
</gene>
<keyword evidence="2" id="KW-0238">DNA-binding</keyword>
<dbReference type="EMBL" id="BAAALF010000102">
    <property type="protein sequence ID" value="GAA1252960.1"/>
    <property type="molecule type" value="Genomic_DNA"/>
</dbReference>
<keyword evidence="3" id="KW-0804">Transcription</keyword>
<dbReference type="Gene3D" id="1.10.10.60">
    <property type="entry name" value="Homeodomain-like"/>
    <property type="match status" value="1"/>
</dbReference>
<evidence type="ECO:0000259" key="4">
    <source>
        <dbReference type="PROSITE" id="PS01124"/>
    </source>
</evidence>
<dbReference type="SUPFAM" id="SSF46689">
    <property type="entry name" value="Homeodomain-like"/>
    <property type="match status" value="1"/>
</dbReference>
<accession>A0ABN1WNK8</accession>
<keyword evidence="6" id="KW-1185">Reference proteome</keyword>
<dbReference type="InterPro" id="IPR018060">
    <property type="entry name" value="HTH_AraC"/>
</dbReference>
<dbReference type="Pfam" id="PF12833">
    <property type="entry name" value="HTH_18"/>
    <property type="match status" value="1"/>
</dbReference>
<feature type="domain" description="HTH araC/xylS-type" evidence="4">
    <location>
        <begin position="208"/>
        <end position="309"/>
    </location>
</feature>
<dbReference type="InterPro" id="IPR020449">
    <property type="entry name" value="Tscrpt_reg_AraC-type_HTH"/>
</dbReference>
<dbReference type="InterPro" id="IPR009057">
    <property type="entry name" value="Homeodomain-like_sf"/>
</dbReference>
<keyword evidence="1" id="KW-0805">Transcription regulation</keyword>
<dbReference type="PANTHER" id="PTHR46796:SF6">
    <property type="entry name" value="ARAC SUBFAMILY"/>
    <property type="match status" value="1"/>
</dbReference>
<dbReference type="PROSITE" id="PS01124">
    <property type="entry name" value="HTH_ARAC_FAMILY_2"/>
    <property type="match status" value="1"/>
</dbReference>
<dbReference type="PANTHER" id="PTHR46796">
    <property type="entry name" value="HTH-TYPE TRANSCRIPTIONAL ACTIVATOR RHAS-RELATED"/>
    <property type="match status" value="1"/>
</dbReference>
<comment type="caution">
    <text evidence="5">The sequence shown here is derived from an EMBL/GenBank/DDBJ whole genome shotgun (WGS) entry which is preliminary data.</text>
</comment>
<dbReference type="InterPro" id="IPR050204">
    <property type="entry name" value="AraC_XylS_family_regulators"/>
</dbReference>
<dbReference type="Proteomes" id="UP001500037">
    <property type="component" value="Unassembled WGS sequence"/>
</dbReference>
<organism evidence="5 6">
    <name type="scientific">Kitasatospora nipponensis</name>
    <dbReference type="NCBI Taxonomy" id="258049"/>
    <lineage>
        <taxon>Bacteria</taxon>
        <taxon>Bacillati</taxon>
        <taxon>Actinomycetota</taxon>
        <taxon>Actinomycetes</taxon>
        <taxon>Kitasatosporales</taxon>
        <taxon>Streptomycetaceae</taxon>
        <taxon>Kitasatospora</taxon>
    </lineage>
</organism>
<dbReference type="RefSeq" id="WP_344444175.1">
    <property type="nucleotide sequence ID" value="NZ_BAAALF010000102.1"/>
</dbReference>
<evidence type="ECO:0000313" key="5">
    <source>
        <dbReference type="EMBL" id="GAA1252960.1"/>
    </source>
</evidence>
<proteinExistence type="predicted"/>
<protein>
    <recommendedName>
        <fullName evidence="4">HTH araC/xylS-type domain-containing protein</fullName>
    </recommendedName>
</protein>
<sequence length="318" mass="34856">MVQHGSARQAARVDSFTHWRELICEAFLSLTPESDRREGFTGAVTQWQFAELSLARIDSQRQRVSRTDRDIERAPRSGYYANFQLQGVSRMTQQGRSTVLRPGDLALVDTAQPFAFDFPEAFVQLSLYLPGPLLESQLGQGVPTATRVDTGTGVGAAVRHALGALSRGDLAPRTAARLAAHTCGLIAVALEQPFAADVPALRGDRLHRAALDDIDEHLTDDDLCAPATAHRLGVSPRLLYAVFAGRRRSYATEVRQRRLEHAWRQLQDPARSHLRVIDVAVSAGFADVTSFHRAFRRAYGRTPLQVRRAATGPAGGSA</sequence>
<name>A0ABN1WNK8_9ACTN</name>
<dbReference type="InterPro" id="IPR035418">
    <property type="entry name" value="AraC-bd_2"/>
</dbReference>
<dbReference type="Pfam" id="PF14525">
    <property type="entry name" value="AraC_binding_2"/>
    <property type="match status" value="1"/>
</dbReference>
<dbReference type="PRINTS" id="PR00032">
    <property type="entry name" value="HTHARAC"/>
</dbReference>
<evidence type="ECO:0000313" key="6">
    <source>
        <dbReference type="Proteomes" id="UP001500037"/>
    </source>
</evidence>
<evidence type="ECO:0000256" key="2">
    <source>
        <dbReference type="ARBA" id="ARBA00023125"/>
    </source>
</evidence>
<evidence type="ECO:0000256" key="3">
    <source>
        <dbReference type="ARBA" id="ARBA00023163"/>
    </source>
</evidence>